<dbReference type="RefSeq" id="YP_009030230.1">
    <property type="nucleotide sequence ID" value="NC_024121.1"/>
</dbReference>
<organism evidence="1 2">
    <name type="scientific">Serratia phage PS2</name>
    <dbReference type="NCBI Taxonomy" id="1481112"/>
    <lineage>
        <taxon>Viruses</taxon>
        <taxon>Duplodnaviria</taxon>
        <taxon>Heunggongvirae</taxon>
        <taxon>Uroviricota</taxon>
        <taxon>Caudoviricetes</taxon>
        <taxon>Muldoonvirus</taxon>
        <taxon>Muldoonvirus PS2</taxon>
    </lineage>
</organism>
<dbReference type="GeneID" id="19485062"/>
<evidence type="ECO:0000313" key="1">
    <source>
        <dbReference type="EMBL" id="AHY25425.1"/>
    </source>
</evidence>
<dbReference type="KEGG" id="vg:19485062"/>
<dbReference type="OrthoDB" id="10804at10239"/>
<dbReference type="InterPro" id="IPR057966">
    <property type="entry name" value="T4_SCAF"/>
</dbReference>
<accession>A0A023W577</accession>
<protein>
    <submittedName>
        <fullName evidence="1">Prohead core scaffold protein</fullName>
    </submittedName>
</protein>
<keyword evidence="2" id="KW-1185">Reference proteome</keyword>
<gene>
    <name evidence="1" type="ORF">PS2_183</name>
</gene>
<name>A0A023W577_9CAUD</name>
<reference evidence="1 2" key="1">
    <citation type="submission" date="2014-01" db="EMBL/GenBank/DDBJ databases">
        <authorList>
            <person name="Zhang G."/>
            <person name="Jin J."/>
            <person name="Li Z.J."/>
            <person name="Wang S.W."/>
            <person name="Chen S.J."/>
            <person name="Wang S.M."/>
            <person name="Wang X.T."/>
            <person name="Li Y.H."/>
            <person name="Wang J."/>
            <person name="Yang C.K."/>
            <person name="Wang L."/>
        </authorList>
    </citation>
    <scope>NUCLEOTIDE SEQUENCE [LARGE SCALE GENOMIC DNA]</scope>
</reference>
<proteinExistence type="predicted"/>
<evidence type="ECO:0000313" key="2">
    <source>
        <dbReference type="Proteomes" id="UP000024445"/>
    </source>
</evidence>
<sequence>MLKEQLLKEAATMVADVELDSVFEGMNLSDAAKGNFRTVFEAAVKSQAVKLAESHITRLVEFADEKAEALQLEAEQKIEAKLYEDANNFFNHLSKEWMAENKLAVDRGLKAELFESMFAGMKELFVEHNVVVPEDAVDVVAEMEEELAEAQAETTKLFEANVAATKEIAGLKREALVKEGIRDLTEGQKDKVSSLTEGLEYSDKFETTLNSIVEMVKTSNKEEKQVTESGINTDDTALNFVVEQHNEDDKSNAKPSMMDLYAAAASYGS</sequence>
<dbReference type="Proteomes" id="UP000024445">
    <property type="component" value="Segment"/>
</dbReference>
<dbReference type="EMBL" id="KJ025957">
    <property type="protein sequence ID" value="AHY25425.1"/>
    <property type="molecule type" value="Genomic_DNA"/>
</dbReference>
<dbReference type="Pfam" id="PF25623">
    <property type="entry name" value="T4_CASP"/>
    <property type="match status" value="1"/>
</dbReference>